<organism evidence="16 17">
    <name type="scientific">Tupaia chinensis</name>
    <name type="common">Chinese tree shrew</name>
    <name type="synonym">Tupaia belangeri chinensis</name>
    <dbReference type="NCBI Taxonomy" id="246437"/>
    <lineage>
        <taxon>Eukaryota</taxon>
        <taxon>Metazoa</taxon>
        <taxon>Chordata</taxon>
        <taxon>Craniata</taxon>
        <taxon>Vertebrata</taxon>
        <taxon>Euteleostomi</taxon>
        <taxon>Mammalia</taxon>
        <taxon>Eutheria</taxon>
        <taxon>Euarchontoglires</taxon>
        <taxon>Scandentia</taxon>
        <taxon>Tupaiidae</taxon>
        <taxon>Tupaia</taxon>
    </lineage>
</organism>
<keyword evidence="5 14" id="KW-0967">Endosome</keyword>
<evidence type="ECO:0000313" key="16">
    <source>
        <dbReference type="EMBL" id="ELV10605.1"/>
    </source>
</evidence>
<comment type="caution">
    <text evidence="14">Lacks conserved residue(s) required for the propagation of feature annotation.</text>
</comment>
<dbReference type="eggNOG" id="ENOG502SNW7">
    <property type="taxonomic scope" value="Eukaryota"/>
</dbReference>
<reference evidence="17" key="1">
    <citation type="submission" date="2012-07" db="EMBL/GenBank/DDBJ databases">
        <title>Genome of the Chinese tree shrew, a rising model animal genetically related to primates.</title>
        <authorList>
            <person name="Zhang G."/>
            <person name="Fan Y."/>
            <person name="Yao Y."/>
            <person name="Huang Z."/>
        </authorList>
    </citation>
    <scope>NUCLEOTIDE SEQUENCE [LARGE SCALE GENOMIC DNA]</scope>
</reference>
<evidence type="ECO:0000256" key="10">
    <source>
        <dbReference type="ARBA" id="ARBA00023170"/>
    </source>
</evidence>
<feature type="transmembrane region" description="Helical" evidence="14">
    <location>
        <begin position="34"/>
        <end position="53"/>
    </location>
</feature>
<evidence type="ECO:0000256" key="9">
    <source>
        <dbReference type="ARBA" id="ARBA00023157"/>
    </source>
</evidence>
<evidence type="ECO:0000256" key="12">
    <source>
        <dbReference type="ARBA" id="ARBA00023224"/>
    </source>
</evidence>
<evidence type="ECO:0000256" key="11">
    <source>
        <dbReference type="ARBA" id="ARBA00023180"/>
    </source>
</evidence>
<dbReference type="GO" id="GO:0004930">
    <property type="term" value="F:G protein-coupled receptor activity"/>
    <property type="evidence" value="ECO:0007669"/>
    <property type="project" value="UniProtKB-UniRule"/>
</dbReference>
<dbReference type="PRINTS" id="PR01559">
    <property type="entry name" value="DUFFYANTIGEN"/>
</dbReference>
<dbReference type="GO" id="GO:0019957">
    <property type="term" value="F:C-C chemokine binding"/>
    <property type="evidence" value="ECO:0007669"/>
    <property type="project" value="TreeGrafter"/>
</dbReference>
<evidence type="ECO:0000256" key="2">
    <source>
        <dbReference type="ARBA" id="ARBA00008790"/>
    </source>
</evidence>
<evidence type="ECO:0000256" key="8">
    <source>
        <dbReference type="ARBA" id="ARBA00023136"/>
    </source>
</evidence>
<name>L8Y6J8_TUPCH</name>
<protein>
    <recommendedName>
        <fullName evidence="3 14">Atypical chemokine receptor 1</fullName>
    </recommendedName>
    <alternativeName>
        <fullName evidence="13 14">Duffy antigen/chemokine receptor</fullName>
    </alternativeName>
</protein>
<keyword evidence="10 14" id="KW-0675">Receptor</keyword>
<dbReference type="EMBL" id="KB366989">
    <property type="protein sequence ID" value="ELV10605.1"/>
    <property type="molecule type" value="Genomic_DNA"/>
</dbReference>
<dbReference type="FunCoup" id="L8Y6J8">
    <property type="interactions" value="227"/>
</dbReference>
<feature type="transmembrane region" description="Helical" evidence="14">
    <location>
        <begin position="65"/>
        <end position="85"/>
    </location>
</feature>
<evidence type="ECO:0000256" key="14">
    <source>
        <dbReference type="RuleBase" id="RU368070"/>
    </source>
</evidence>
<keyword evidence="6 14" id="KW-1133">Transmembrane helix</keyword>
<dbReference type="InParanoid" id="L8Y6J8"/>
<dbReference type="PANTHER" id="PTHR14181">
    <property type="entry name" value="DUFFY ANTIGEN/CHEMOKINE RECEPTOR"/>
    <property type="match status" value="1"/>
</dbReference>
<evidence type="ECO:0000256" key="5">
    <source>
        <dbReference type="ARBA" id="ARBA00022753"/>
    </source>
</evidence>
<dbReference type="Gene3D" id="1.20.1070.10">
    <property type="entry name" value="Rhodopsin 7-helix transmembrane proteins"/>
    <property type="match status" value="1"/>
</dbReference>
<keyword evidence="17" id="KW-1185">Reference proteome</keyword>
<reference evidence="17" key="2">
    <citation type="journal article" date="2013" name="Nat. Commun.">
        <title>Genome of the Chinese tree shrew.</title>
        <authorList>
            <person name="Fan Y."/>
            <person name="Huang Z.Y."/>
            <person name="Cao C.C."/>
            <person name="Chen C.S."/>
            <person name="Chen Y.X."/>
            <person name="Fan D.D."/>
            <person name="He J."/>
            <person name="Hou H.L."/>
            <person name="Hu L."/>
            <person name="Hu X.T."/>
            <person name="Jiang X.T."/>
            <person name="Lai R."/>
            <person name="Lang Y.S."/>
            <person name="Liang B."/>
            <person name="Liao S.G."/>
            <person name="Mu D."/>
            <person name="Ma Y.Y."/>
            <person name="Niu Y.Y."/>
            <person name="Sun X.Q."/>
            <person name="Xia J.Q."/>
            <person name="Xiao J."/>
            <person name="Xiong Z.Q."/>
            <person name="Xu L."/>
            <person name="Yang L."/>
            <person name="Zhang Y."/>
            <person name="Zhao W."/>
            <person name="Zhao X.D."/>
            <person name="Zheng Y.T."/>
            <person name="Zhou J.M."/>
            <person name="Zhu Y.B."/>
            <person name="Zhang G.J."/>
            <person name="Wang J."/>
            <person name="Yao Y.G."/>
        </authorList>
    </citation>
    <scope>NUCLEOTIDE SEQUENCE [LARGE SCALE GENOMIC DNA]</scope>
</reference>
<accession>L8Y6J8</accession>
<dbReference type="GO" id="GO:0032642">
    <property type="term" value="P:regulation of chemokine production"/>
    <property type="evidence" value="ECO:0007669"/>
    <property type="project" value="TreeGrafter"/>
</dbReference>
<dbReference type="AlphaFoldDB" id="L8Y6J8"/>
<keyword evidence="15" id="KW-0732">Signal</keyword>
<keyword evidence="4 14" id="KW-0812">Transmembrane</keyword>
<dbReference type="GO" id="GO:0006954">
    <property type="term" value="P:inflammatory response"/>
    <property type="evidence" value="ECO:0007669"/>
    <property type="project" value="UniProtKB-UniRule"/>
</dbReference>
<feature type="signal peptide" evidence="15">
    <location>
        <begin position="1"/>
        <end position="16"/>
    </location>
</feature>
<feature type="transmembrane region" description="Helical" evidence="14">
    <location>
        <begin position="185"/>
        <end position="207"/>
    </location>
</feature>
<dbReference type="GO" id="GO:0005769">
    <property type="term" value="C:early endosome"/>
    <property type="evidence" value="ECO:0007669"/>
    <property type="project" value="UniProtKB-SubCell"/>
</dbReference>
<evidence type="ECO:0000313" key="17">
    <source>
        <dbReference type="Proteomes" id="UP000011518"/>
    </source>
</evidence>
<comment type="function">
    <text evidence="14">Atypical chemokine receptor that controls chemokine levels and localization via high-affinity chemokine binding that is uncoupled from classic ligand-driven signal transduction cascades, resulting instead in chemokine sequestration, degradation, or transcytosis. Also known as interceptor (internalizing receptor) or chemokine-scavenging receptor or chemokine decoy receptor. Has a promiscuous chemokine-binding profile, interacting with inflammatory chemokines of both the CXC and the CC subfamilies but not with homeostatic chemokines. Acts as a receptor for chemokines including CCL2, CCL5, CCL7, CCL11, CCL13, CCL14, CCL17, CXCL5, CXCL6, IL8/CXCL8, CXCL11, GRO, RANTES, MCP-1 and TARC. May regulate chemokine bioavailability and, consequently, leukocyte recruitment through two distinct mechanisms: when expressed in endothelial cells, it sustains the abluminal to luminal transcytosis of tissue-derived chemokines and their subsequent presentation to circulating leukocytes; when expressed in erythrocytes, serves as blood reservoir of cognate chemokines but also as a chemokine sink, buffering potential surges in plasma chemokine levels.</text>
</comment>
<keyword evidence="11" id="KW-0325">Glycoprotein</keyword>
<evidence type="ECO:0000256" key="13">
    <source>
        <dbReference type="ARBA" id="ARBA00030289"/>
    </source>
</evidence>
<dbReference type="Proteomes" id="UP000011518">
    <property type="component" value="Unassembled WGS sequence"/>
</dbReference>
<keyword evidence="12 14" id="KW-0807">Transducer</keyword>
<evidence type="ECO:0000256" key="1">
    <source>
        <dbReference type="ARBA" id="ARBA00004141"/>
    </source>
</evidence>
<comment type="similarity">
    <text evidence="2 14">Belongs to the G-protein coupled receptor 1 family. Atypical chemokine receptor subfamily.</text>
</comment>
<dbReference type="CDD" id="cd15010">
    <property type="entry name" value="7tmA_ACKR1_DARC"/>
    <property type="match status" value="1"/>
</dbReference>
<evidence type="ECO:0000256" key="3">
    <source>
        <dbReference type="ARBA" id="ARBA00015484"/>
    </source>
</evidence>
<gene>
    <name evidence="16" type="ORF">TREES_T100018283</name>
</gene>
<evidence type="ECO:0000256" key="6">
    <source>
        <dbReference type="ARBA" id="ARBA00022989"/>
    </source>
</evidence>
<feature type="transmembrane region" description="Helical" evidence="14">
    <location>
        <begin position="105"/>
        <end position="125"/>
    </location>
</feature>
<keyword evidence="7 14" id="KW-0297">G-protein coupled receptor</keyword>
<evidence type="ECO:0000256" key="7">
    <source>
        <dbReference type="ARBA" id="ARBA00023040"/>
    </source>
</evidence>
<sequence length="234" mass="24791">MAVGSALFSIVVPILARGHSSAHSTALCSLGYGTWYGSAFAQALLIACHACLAPKQGAGQVSGHTLWLTVGLWGMAALLGLPIALDSNSSQGRCTVTSSWDLEPLHHTHIVVCFAVFVLLPLGLLGAKGLMTALGRGPGPSVGILWIWFIFWWPHGVLLVVDSLVRARVLLLQTCLAQQALDVLLHLAEALAILHCVAGPLLLALFCHRATRTSFSSQPLPARWSHQDTLGGKS</sequence>
<evidence type="ECO:0000256" key="15">
    <source>
        <dbReference type="SAM" id="SignalP"/>
    </source>
</evidence>
<dbReference type="PANTHER" id="PTHR14181:SF1">
    <property type="entry name" value="ATYPICAL CHEMOKINE RECEPTOR 1"/>
    <property type="match status" value="1"/>
</dbReference>
<dbReference type="GO" id="GO:0055037">
    <property type="term" value="C:recycling endosome"/>
    <property type="evidence" value="ECO:0007669"/>
    <property type="project" value="UniProtKB-SubCell"/>
</dbReference>
<comment type="subcellular location">
    <subcellularLocation>
        <location evidence="14">Early endosome</location>
    </subcellularLocation>
    <subcellularLocation>
        <location evidence="1 14">Membrane</location>
        <topology evidence="1 14">Multi-pass membrane protein</topology>
    </subcellularLocation>
    <subcellularLocation>
        <location evidence="14">Recycling endosome</location>
    </subcellularLocation>
</comment>
<keyword evidence="9" id="KW-1015">Disulfide bond</keyword>
<keyword evidence="8 14" id="KW-0472">Membrane</keyword>
<proteinExistence type="inferred from homology"/>
<dbReference type="STRING" id="246437.L8Y6J8"/>
<evidence type="ECO:0000256" key="4">
    <source>
        <dbReference type="ARBA" id="ARBA00022692"/>
    </source>
</evidence>
<dbReference type="GO" id="GO:0070098">
    <property type="term" value="P:chemokine-mediated signaling pathway"/>
    <property type="evidence" value="ECO:0007669"/>
    <property type="project" value="UniProtKB-UniRule"/>
</dbReference>
<feature type="chain" id="PRO_5003998751" description="Atypical chemokine receptor 1" evidence="15">
    <location>
        <begin position="17"/>
        <end position="234"/>
    </location>
</feature>
<feature type="transmembrane region" description="Helical" evidence="14">
    <location>
        <begin position="145"/>
        <end position="165"/>
    </location>
</feature>
<dbReference type="InterPro" id="IPR005384">
    <property type="entry name" value="Duffy_chemokine_rcpt"/>
</dbReference>
<dbReference type="GO" id="GO:0016020">
    <property type="term" value="C:membrane"/>
    <property type="evidence" value="ECO:0007669"/>
    <property type="project" value="UniProtKB-SubCell"/>
</dbReference>